<dbReference type="EMBL" id="KV919169">
    <property type="protein sequence ID" value="OSX71108.1"/>
    <property type="molecule type" value="Genomic_DNA"/>
</dbReference>
<feature type="region of interest" description="Disordered" evidence="1">
    <location>
        <begin position="1"/>
        <end position="47"/>
    </location>
</feature>
<feature type="region of interest" description="Disordered" evidence="1">
    <location>
        <begin position="173"/>
        <end position="215"/>
    </location>
</feature>
<dbReference type="Proteomes" id="UP000218209">
    <property type="component" value="Unassembled WGS sequence"/>
</dbReference>
<accession>A0A1X6NR87</accession>
<evidence type="ECO:0000313" key="2">
    <source>
        <dbReference type="EMBL" id="OSX71108.1"/>
    </source>
</evidence>
<dbReference type="EMBL" id="KV919047">
    <property type="protein sequence ID" value="OSX72642.1"/>
    <property type="molecule type" value="Genomic_DNA"/>
</dbReference>
<evidence type="ECO:0000313" key="4">
    <source>
        <dbReference type="Proteomes" id="UP000218209"/>
    </source>
</evidence>
<proteinExistence type="predicted"/>
<evidence type="ECO:0000256" key="1">
    <source>
        <dbReference type="SAM" id="MobiDB-lite"/>
    </source>
</evidence>
<evidence type="ECO:0000313" key="3">
    <source>
        <dbReference type="EMBL" id="OSX72642.1"/>
    </source>
</evidence>
<reference evidence="2 4" key="1">
    <citation type="submission" date="2017-03" db="EMBL/GenBank/DDBJ databases">
        <title>WGS assembly of Porphyra umbilicalis.</title>
        <authorList>
            <person name="Brawley S.H."/>
            <person name="Blouin N.A."/>
            <person name="Ficko-Blean E."/>
            <person name="Wheeler G.L."/>
            <person name="Lohr M."/>
            <person name="Goodson H.V."/>
            <person name="Jenkins J.W."/>
            <person name="Blaby-Haas C.E."/>
            <person name="Helliwell K.E."/>
            <person name="Chan C."/>
            <person name="Marriage T."/>
            <person name="Bhattacharya D."/>
            <person name="Klein A.S."/>
            <person name="Badis Y."/>
            <person name="Brodie J."/>
            <person name="Cao Y."/>
            <person name="Collen J."/>
            <person name="Dittami S.M."/>
            <person name="Gachon C.M."/>
            <person name="Green B.R."/>
            <person name="Karpowicz S."/>
            <person name="Kim J.W."/>
            <person name="Kudahl U."/>
            <person name="Lin S."/>
            <person name="Michel G."/>
            <person name="Mittag M."/>
            <person name="Olson B.J."/>
            <person name="Pangilinan J."/>
            <person name="Peng Y."/>
            <person name="Qiu H."/>
            <person name="Shu S."/>
            <person name="Singer J.T."/>
            <person name="Smith A.G."/>
            <person name="Sprecher B.N."/>
            <person name="Wagner V."/>
            <person name="Wang W."/>
            <person name="Wang Z.-Y."/>
            <person name="Yan J."/>
            <person name="Yarish C."/>
            <person name="Zoeuner-Riek S."/>
            <person name="Zhuang Y."/>
            <person name="Zou Y."/>
            <person name="Lindquist E.A."/>
            <person name="Grimwood J."/>
            <person name="Barry K."/>
            <person name="Rokhsar D.S."/>
            <person name="Schmutz J."/>
            <person name="Stiller J.W."/>
            <person name="Grossman A.R."/>
            <person name="Prochnik S.E."/>
        </authorList>
    </citation>
    <scope>NUCLEOTIDE SEQUENCE [LARGE SCALE GENOMIC DNA]</scope>
    <source>
        <strain evidence="2">4086291</strain>
    </source>
</reference>
<protein>
    <submittedName>
        <fullName evidence="2">Uncharacterized protein</fullName>
    </submittedName>
</protein>
<organism evidence="2 4">
    <name type="scientific">Porphyra umbilicalis</name>
    <name type="common">Purple laver</name>
    <name type="synonym">Red alga</name>
    <dbReference type="NCBI Taxonomy" id="2786"/>
    <lineage>
        <taxon>Eukaryota</taxon>
        <taxon>Rhodophyta</taxon>
        <taxon>Bangiophyceae</taxon>
        <taxon>Bangiales</taxon>
        <taxon>Bangiaceae</taxon>
        <taxon>Porphyra</taxon>
    </lineage>
</organism>
<name>A0A1X6NR87_PORUM</name>
<dbReference type="AlphaFoldDB" id="A0A1X6NR87"/>
<gene>
    <name evidence="3" type="ORF">BU14_0416s0004</name>
    <name evidence="2" type="ORF">BU14_0592s0003</name>
</gene>
<keyword evidence="4" id="KW-1185">Reference proteome</keyword>
<sequence>MPGGTAAAAGVPEGGRQWSGCGPWVGRRSGGAADHPKGRRCGWARGGRQQPRRRLLCRTGARRRHEITSRCRLAAVAAVAARRYHLGRHPRRSAVAAPRAGRTPWCSGWETGTCPARAAAEVTAAARRRAAIVDDARRCWRRPVDACRAAAGEEGAGVGGGLERRRCSPWGRNRGAGGPAVDGGSLAVAAPAPSRDRMCPPPPLHRPEPPPRHNRAAAIRRHGPITATRERRRTCRKAARGDVAWGKEGCPTLIWRAKEDVNDGEPVTAPSPAVLASTRAAAATPAPMTKPLKVDGHVRLLDRLHLNRRSVRGVKAAAVRLRGRHPAHCLTTTRRTPTAEKVATNALSTAA</sequence>